<comment type="caution">
    <text evidence="8">The sequence shown here is derived from an EMBL/GenBank/DDBJ whole genome shotgun (WGS) entry which is preliminary data.</text>
</comment>
<dbReference type="PANTHER" id="PTHR43519:SF1">
    <property type="entry name" value="ATP-DEPENDENT RNA HELICASE HRPB"/>
    <property type="match status" value="1"/>
</dbReference>
<dbReference type="RefSeq" id="WP_215922982.1">
    <property type="nucleotide sequence ID" value="NZ_JAHKNI010000017.1"/>
</dbReference>
<evidence type="ECO:0000256" key="5">
    <source>
        <dbReference type="SAM" id="MobiDB-lite"/>
    </source>
</evidence>
<dbReference type="SMART" id="SM00490">
    <property type="entry name" value="HELICc"/>
    <property type="match status" value="1"/>
</dbReference>
<dbReference type="PIRSF" id="PIRSF005496">
    <property type="entry name" value="ATP_hel_hrpB"/>
    <property type="match status" value="1"/>
</dbReference>
<name>A0ABS6BAU4_9NOCA</name>
<evidence type="ECO:0000256" key="3">
    <source>
        <dbReference type="ARBA" id="ARBA00022806"/>
    </source>
</evidence>
<dbReference type="Pfam" id="PF00271">
    <property type="entry name" value="Helicase_C"/>
    <property type="match status" value="1"/>
</dbReference>
<keyword evidence="4" id="KW-0067">ATP-binding</keyword>
<evidence type="ECO:0000259" key="7">
    <source>
        <dbReference type="PROSITE" id="PS51194"/>
    </source>
</evidence>
<proteinExistence type="predicted"/>
<evidence type="ECO:0000256" key="4">
    <source>
        <dbReference type="ARBA" id="ARBA00022840"/>
    </source>
</evidence>
<dbReference type="PANTHER" id="PTHR43519">
    <property type="entry name" value="ATP-DEPENDENT RNA HELICASE HRPB"/>
    <property type="match status" value="1"/>
</dbReference>
<evidence type="ECO:0000313" key="8">
    <source>
        <dbReference type="EMBL" id="MBU3066900.1"/>
    </source>
</evidence>
<dbReference type="SMART" id="SM00847">
    <property type="entry name" value="HA2"/>
    <property type="match status" value="1"/>
</dbReference>
<dbReference type="CDD" id="cd18791">
    <property type="entry name" value="SF2_C_RHA"/>
    <property type="match status" value="1"/>
</dbReference>
<feature type="compositionally biased region" description="Polar residues" evidence="5">
    <location>
        <begin position="511"/>
        <end position="522"/>
    </location>
</feature>
<dbReference type="InterPro" id="IPR011545">
    <property type="entry name" value="DEAD/DEAH_box_helicase_dom"/>
</dbReference>
<keyword evidence="2" id="KW-0378">Hydrolase</keyword>
<accession>A0ABS6BAU4</accession>
<protein>
    <submittedName>
        <fullName evidence="8">ATP-dependent helicase HrpB</fullName>
    </submittedName>
</protein>
<evidence type="ECO:0000313" key="9">
    <source>
        <dbReference type="Proteomes" id="UP000733379"/>
    </source>
</evidence>
<dbReference type="InterPro" id="IPR010225">
    <property type="entry name" value="HrpB"/>
</dbReference>
<dbReference type="Proteomes" id="UP000733379">
    <property type="component" value="Unassembled WGS sequence"/>
</dbReference>
<dbReference type="Pfam" id="PF08482">
    <property type="entry name" value="HrpB_C"/>
    <property type="match status" value="1"/>
</dbReference>
<dbReference type="SMART" id="SM00487">
    <property type="entry name" value="DEXDc"/>
    <property type="match status" value="1"/>
</dbReference>
<dbReference type="InterPro" id="IPR027417">
    <property type="entry name" value="P-loop_NTPase"/>
</dbReference>
<feature type="region of interest" description="Disordered" evidence="5">
    <location>
        <begin position="483"/>
        <end position="555"/>
    </location>
</feature>
<evidence type="ECO:0000256" key="1">
    <source>
        <dbReference type="ARBA" id="ARBA00022741"/>
    </source>
</evidence>
<evidence type="ECO:0000259" key="6">
    <source>
        <dbReference type="PROSITE" id="PS51192"/>
    </source>
</evidence>
<dbReference type="InterPro" id="IPR001650">
    <property type="entry name" value="Helicase_C-like"/>
</dbReference>
<dbReference type="SUPFAM" id="SSF52540">
    <property type="entry name" value="P-loop containing nucleoside triphosphate hydrolases"/>
    <property type="match status" value="1"/>
</dbReference>
<dbReference type="PROSITE" id="PS51192">
    <property type="entry name" value="HELICASE_ATP_BIND_1"/>
    <property type="match status" value="1"/>
</dbReference>
<organism evidence="8 9">
    <name type="scientific">Nocardia albiluteola</name>
    <dbReference type="NCBI Taxonomy" id="2842303"/>
    <lineage>
        <taxon>Bacteria</taxon>
        <taxon>Bacillati</taxon>
        <taxon>Actinomycetota</taxon>
        <taxon>Actinomycetes</taxon>
        <taxon>Mycobacteriales</taxon>
        <taxon>Nocardiaceae</taxon>
        <taxon>Nocardia</taxon>
    </lineage>
</organism>
<dbReference type="Gene3D" id="1.20.120.1080">
    <property type="match status" value="1"/>
</dbReference>
<dbReference type="GO" id="GO:0004386">
    <property type="term" value="F:helicase activity"/>
    <property type="evidence" value="ECO:0007669"/>
    <property type="project" value="UniProtKB-KW"/>
</dbReference>
<dbReference type="Pfam" id="PF00270">
    <property type="entry name" value="DEAD"/>
    <property type="match status" value="1"/>
</dbReference>
<feature type="region of interest" description="Disordered" evidence="5">
    <location>
        <begin position="855"/>
        <end position="879"/>
    </location>
</feature>
<dbReference type="InterPro" id="IPR013689">
    <property type="entry name" value="RNA_helicase_ATP-dep_HrpB_C"/>
</dbReference>
<dbReference type="InterPro" id="IPR007502">
    <property type="entry name" value="Helicase-assoc_dom"/>
</dbReference>
<feature type="compositionally biased region" description="Low complexity" evidence="5">
    <location>
        <begin position="868"/>
        <end position="879"/>
    </location>
</feature>
<reference evidence="8 9" key="1">
    <citation type="submission" date="2021-06" db="EMBL/GenBank/DDBJ databases">
        <title>Actinomycetes sequencing.</title>
        <authorList>
            <person name="Shan Q."/>
        </authorList>
    </citation>
    <scope>NUCLEOTIDE SEQUENCE [LARGE SCALE GENOMIC DNA]</scope>
    <source>
        <strain evidence="8 9">NEAU-G5</strain>
    </source>
</reference>
<gene>
    <name evidence="8" type="ORF">KO481_35940</name>
</gene>
<feature type="domain" description="Helicase C-terminal" evidence="7">
    <location>
        <begin position="209"/>
        <end position="370"/>
    </location>
</feature>
<evidence type="ECO:0000256" key="2">
    <source>
        <dbReference type="ARBA" id="ARBA00022801"/>
    </source>
</evidence>
<dbReference type="Gene3D" id="3.40.50.300">
    <property type="entry name" value="P-loop containing nucleotide triphosphate hydrolases"/>
    <property type="match status" value="2"/>
</dbReference>
<keyword evidence="9" id="KW-1185">Reference proteome</keyword>
<keyword evidence="1" id="KW-0547">Nucleotide-binding</keyword>
<sequence>MELPELPDLPVRGALDRIVATLRERHTAVLVAPPGTGKTTLVPLALAASMTGRVVVAEPRRLAARAAAARMAALLGEPVGRTVGYSVRGDRRVSAGTRIEVVTSGLLVRRLQGDPELAGVDAVILDECHERHLDADLLLALLLDARAGLLPELRVLATSATVAADRLATLLGEDDRAPVLEVHARTYPVPISYLPPLPRERIEAQVARAVRAALAETSGDVLTFLPGAAEIRRTAQQLADLHDVDVVPLHGRLSAGGQDDALRRGPRRRVVLSTAVAESSLTVPGVRAVVDSGLSRVPRIDRGRGLSGLATVRVSAAVAEQRAGRAGREAPGHAWRCWPEHEHSTLPAYPEPEIRTADLTRLALELACWGTPDGTALAWWDAPPSGGLAAGRDVLRALEAVDDDGTVTQHGQRLARVGLHPRLARALLDGAAEVGARTAAEVVTMLDDDTLTSAVDLASGLRTLRRERPARWVREVERLTRLAEQAADGPRGAPATDVGPSTGRDRRTEAHSTQNSPRTRSPGSEDAGSGRASRGATSDKGGATEGTRDDRCSGTDDPAFVVALAHPERLARRRAAGSSSYLMAGGTAVTLPPGSGLGDAEWLAVAVATRDPGRSDGLVRLAAVADERLARDAAPNLLTTADEVDWVDGDVVARRTERLGSIVLSERPIREPDPRLVRAAVYSGLRSSGLGVLHWNPDARSLRDRLNFLHRTLGAPWPAVDDEALLADTDAWLGPDLATARRRADLERIDAGHALRRLLPWPAAARLDELAPERLSVPSGSAPRLDYSAEQPVLAVKVQEIFGWADAPRLADGRVPILLHLLSPAQRPVAVTADLASFWRTGWSQVRADLRGRYPKHSWPEDPTTVPAHRGAARNANRH</sequence>
<dbReference type="EMBL" id="JAHKNI010000017">
    <property type="protein sequence ID" value="MBU3066900.1"/>
    <property type="molecule type" value="Genomic_DNA"/>
</dbReference>
<dbReference type="InterPro" id="IPR014001">
    <property type="entry name" value="Helicase_ATP-bd"/>
</dbReference>
<feature type="domain" description="Helicase ATP-binding" evidence="6">
    <location>
        <begin position="19"/>
        <end position="180"/>
    </location>
</feature>
<keyword evidence="3 8" id="KW-0347">Helicase</keyword>
<dbReference type="PROSITE" id="PS51194">
    <property type="entry name" value="HELICASE_CTER"/>
    <property type="match status" value="1"/>
</dbReference>